<dbReference type="Gene3D" id="3.40.640.10">
    <property type="entry name" value="Type I PLP-dependent aspartate aminotransferase-like (Major domain)"/>
    <property type="match status" value="1"/>
</dbReference>
<dbReference type="GO" id="GO:0018826">
    <property type="term" value="F:methionine gamma-lyase activity"/>
    <property type="evidence" value="ECO:0007669"/>
    <property type="project" value="UniProtKB-EC"/>
</dbReference>
<evidence type="ECO:0000313" key="8">
    <source>
        <dbReference type="Proteomes" id="UP000377798"/>
    </source>
</evidence>
<keyword evidence="8" id="KW-1185">Reference proteome</keyword>
<dbReference type="PANTHER" id="PTHR43797">
    <property type="entry name" value="HOMOCYSTEINE/CYSTEINE SYNTHASE"/>
    <property type="match status" value="1"/>
</dbReference>
<dbReference type="AlphaFoldDB" id="A0A8H2M642"/>
<dbReference type="InterPro" id="IPR015424">
    <property type="entry name" value="PyrdxlP-dep_Trfase"/>
</dbReference>
<dbReference type="GO" id="GO:0030170">
    <property type="term" value="F:pyridoxal phosphate binding"/>
    <property type="evidence" value="ECO:0007669"/>
    <property type="project" value="InterPro"/>
</dbReference>
<dbReference type="InterPro" id="IPR006235">
    <property type="entry name" value="OAc-hSer/O-AcSer_sulfhydrylase"/>
</dbReference>
<comment type="cofactor">
    <cofactor evidence="1 6">
        <name>pyridoxal 5'-phosphate</name>
        <dbReference type="ChEBI" id="CHEBI:597326"/>
    </cofactor>
</comment>
<dbReference type="GO" id="GO:0003961">
    <property type="term" value="F:O-acetylhomoserine aminocarboxypropyltransferase activity"/>
    <property type="evidence" value="ECO:0007669"/>
    <property type="project" value="TreeGrafter"/>
</dbReference>
<evidence type="ECO:0000313" key="7">
    <source>
        <dbReference type="EMBL" id="VFB17094.1"/>
    </source>
</evidence>
<name>A0A8H2M642_9FIRM</name>
<evidence type="ECO:0000256" key="2">
    <source>
        <dbReference type="ARBA" id="ARBA00009077"/>
    </source>
</evidence>
<comment type="caution">
    <text evidence="7">The sequence shown here is derived from an EMBL/GenBank/DDBJ whole genome shotgun (WGS) entry which is preliminary data.</text>
</comment>
<organism evidence="7 8">
    <name type="scientific">Urinicoccus massiliensis</name>
    <dbReference type="NCBI Taxonomy" id="1723382"/>
    <lineage>
        <taxon>Bacteria</taxon>
        <taxon>Bacillati</taxon>
        <taxon>Bacillota</taxon>
        <taxon>Tissierellia</taxon>
        <taxon>Tissierellales</taxon>
        <taxon>Peptoniphilaceae</taxon>
        <taxon>Urinicoccus</taxon>
    </lineage>
</organism>
<keyword evidence="7" id="KW-0456">Lyase</keyword>
<protein>
    <submittedName>
        <fullName evidence="7">Methionine gamma-lyase</fullName>
        <ecNumber evidence="7">4.4.1.11</ecNumber>
    </submittedName>
</protein>
<proteinExistence type="inferred from homology"/>
<keyword evidence="4 5" id="KW-0663">Pyridoxal phosphate</keyword>
<accession>A0A8H2M642</accession>
<dbReference type="GO" id="GO:0071269">
    <property type="term" value="P:L-homocysteine biosynthetic process"/>
    <property type="evidence" value="ECO:0007669"/>
    <property type="project" value="TreeGrafter"/>
</dbReference>
<dbReference type="InterPro" id="IPR015422">
    <property type="entry name" value="PyrdxlP-dep_Trfase_small"/>
</dbReference>
<evidence type="ECO:0000256" key="1">
    <source>
        <dbReference type="ARBA" id="ARBA00001933"/>
    </source>
</evidence>
<sequence>MKETKNIESLCVQAGYDPKNGQERIPAISQSITFKYDKTQDVQDLFDLKVPGHFYSRLSNPTVEVLEKKITALEGGIGALALSSGQAAATIAFLTLAQAGDHIVSANNIYGGIHSLLASTLKRMGIATSFVRYDDLAGVEEAIQENTKAIYAETISNPSAEVIDIQGLADIAHRHHIPLIVDNTFATPVLCRPFDYGADLVIHSTSKYIDGHATSIGGIIVDSGNYDWAQGKTPLLTEKDPAYHGLSYTESFGPLAYLTRARAVYLRDLGASLSPFNAFLTNLGAETLALRMEKHSENALKVAKFLQGHEKVDWVRYPFLEDSPSYENAKKYLKAGSGVLSFGVKGGREEAARVIDNLNFISLVVHVADVRSHALHPASSTHRQLSDQDLAAAGIDKNLIRLSVGIEDPQDIIEDLDQALRA</sequence>
<dbReference type="NCBIfam" id="TIGR01326">
    <property type="entry name" value="OAH_OAS_sulfhy"/>
    <property type="match status" value="1"/>
</dbReference>
<dbReference type="GO" id="GO:0006535">
    <property type="term" value="P:cysteine biosynthetic process from serine"/>
    <property type="evidence" value="ECO:0007669"/>
    <property type="project" value="TreeGrafter"/>
</dbReference>
<feature type="modified residue" description="N6-(pyridoxal phosphate)lysine" evidence="5">
    <location>
        <position position="207"/>
    </location>
</feature>
<evidence type="ECO:0000256" key="4">
    <source>
        <dbReference type="ARBA" id="ARBA00022898"/>
    </source>
</evidence>
<dbReference type="EMBL" id="CAACYI010000001">
    <property type="protein sequence ID" value="VFB17094.1"/>
    <property type="molecule type" value="Genomic_DNA"/>
</dbReference>
<evidence type="ECO:0000256" key="6">
    <source>
        <dbReference type="RuleBase" id="RU362118"/>
    </source>
</evidence>
<gene>
    <name evidence="7" type="primary">mdeA</name>
    <name evidence="7" type="ORF">NCTC13150_01678</name>
</gene>
<dbReference type="CDD" id="cd00614">
    <property type="entry name" value="CGS_like"/>
    <property type="match status" value="1"/>
</dbReference>
<evidence type="ECO:0000256" key="3">
    <source>
        <dbReference type="ARBA" id="ARBA00022679"/>
    </source>
</evidence>
<evidence type="ECO:0000256" key="5">
    <source>
        <dbReference type="PIRSR" id="PIRSR001434-2"/>
    </source>
</evidence>
<dbReference type="InterPro" id="IPR000277">
    <property type="entry name" value="Cys/Met-Metab_PyrdxlP-dep_enz"/>
</dbReference>
<dbReference type="GO" id="GO:0005737">
    <property type="term" value="C:cytoplasm"/>
    <property type="evidence" value="ECO:0007669"/>
    <property type="project" value="TreeGrafter"/>
</dbReference>
<dbReference type="SUPFAM" id="SSF53383">
    <property type="entry name" value="PLP-dependent transferases"/>
    <property type="match status" value="1"/>
</dbReference>
<dbReference type="Gene3D" id="3.90.1150.10">
    <property type="entry name" value="Aspartate Aminotransferase, domain 1"/>
    <property type="match status" value="1"/>
</dbReference>
<dbReference type="PIRSF" id="PIRSF001434">
    <property type="entry name" value="CGS"/>
    <property type="match status" value="1"/>
</dbReference>
<dbReference type="InterPro" id="IPR015421">
    <property type="entry name" value="PyrdxlP-dep_Trfase_major"/>
</dbReference>
<dbReference type="EC" id="4.4.1.11" evidence="7"/>
<dbReference type="Pfam" id="PF01053">
    <property type="entry name" value="Cys_Met_Meta_PP"/>
    <property type="match status" value="1"/>
</dbReference>
<dbReference type="FunFam" id="3.40.640.10:FF:000035">
    <property type="entry name" value="O-succinylhomoserine sulfhydrylase"/>
    <property type="match status" value="1"/>
</dbReference>
<dbReference type="Proteomes" id="UP000377798">
    <property type="component" value="Unassembled WGS sequence"/>
</dbReference>
<dbReference type="GO" id="GO:0004124">
    <property type="term" value="F:cysteine synthase activity"/>
    <property type="evidence" value="ECO:0007669"/>
    <property type="project" value="TreeGrafter"/>
</dbReference>
<comment type="similarity">
    <text evidence="2 6">Belongs to the trans-sulfuration enzymes family.</text>
</comment>
<dbReference type="PANTHER" id="PTHR43797:SF3">
    <property type="entry name" value="O-ACETYLHOMOSERINE SULFHYDRYLASE"/>
    <property type="match status" value="1"/>
</dbReference>
<dbReference type="GO" id="GO:0019346">
    <property type="term" value="P:transsulfuration"/>
    <property type="evidence" value="ECO:0007669"/>
    <property type="project" value="InterPro"/>
</dbReference>
<keyword evidence="3" id="KW-0808">Transferase</keyword>
<reference evidence="7 8" key="1">
    <citation type="submission" date="2019-02" db="EMBL/GenBank/DDBJ databases">
        <authorList>
            <consortium name="Pathogen Informatics"/>
        </authorList>
    </citation>
    <scope>NUCLEOTIDE SEQUENCE [LARGE SCALE GENOMIC DNA]</scope>
    <source>
        <strain evidence="7 8">3012STDY7089603</strain>
    </source>
</reference>
<dbReference type="RefSeq" id="WP_034438672.1">
    <property type="nucleotide sequence ID" value="NZ_CAACYI010000001.1"/>
</dbReference>